<dbReference type="InterPro" id="IPR002938">
    <property type="entry name" value="FAD-bd"/>
</dbReference>
<keyword evidence="7" id="KW-1185">Reference proteome</keyword>
<dbReference type="EMBL" id="JAEPRB010000008">
    <property type="protein sequence ID" value="KAG2227355.1"/>
    <property type="molecule type" value="Genomic_DNA"/>
</dbReference>
<keyword evidence="3" id="KW-0274">FAD</keyword>
<feature type="domain" description="FAD-binding" evidence="5">
    <location>
        <begin position="6"/>
        <end position="385"/>
    </location>
</feature>
<keyword evidence="4" id="KW-0560">Oxidoreductase</keyword>
<dbReference type="GO" id="GO:0016709">
    <property type="term" value="F:oxidoreductase activity, acting on paired donors, with incorporation or reduction of molecular oxygen, NAD(P)H as one donor, and incorporation of one atom of oxygen"/>
    <property type="evidence" value="ECO:0007669"/>
    <property type="project" value="UniProtKB-ARBA"/>
</dbReference>
<accession>A0A8H7SEZ9</accession>
<evidence type="ECO:0000256" key="3">
    <source>
        <dbReference type="ARBA" id="ARBA00022827"/>
    </source>
</evidence>
<dbReference type="Proteomes" id="UP000646827">
    <property type="component" value="Unassembled WGS sequence"/>
</dbReference>
<dbReference type="PANTHER" id="PTHR43004:SF19">
    <property type="entry name" value="BINDING MONOOXYGENASE, PUTATIVE (JCVI)-RELATED"/>
    <property type="match status" value="1"/>
</dbReference>
<evidence type="ECO:0000313" key="7">
    <source>
        <dbReference type="Proteomes" id="UP000646827"/>
    </source>
</evidence>
<organism evidence="6 7">
    <name type="scientific">Circinella minor</name>
    <dbReference type="NCBI Taxonomy" id="1195481"/>
    <lineage>
        <taxon>Eukaryota</taxon>
        <taxon>Fungi</taxon>
        <taxon>Fungi incertae sedis</taxon>
        <taxon>Mucoromycota</taxon>
        <taxon>Mucoromycotina</taxon>
        <taxon>Mucoromycetes</taxon>
        <taxon>Mucorales</taxon>
        <taxon>Lichtheimiaceae</taxon>
        <taxon>Circinella</taxon>
    </lineage>
</organism>
<reference evidence="6 7" key="1">
    <citation type="submission" date="2020-12" db="EMBL/GenBank/DDBJ databases">
        <title>Metabolic potential, ecology and presence of endohyphal bacteria is reflected in genomic diversity of Mucoromycotina.</title>
        <authorList>
            <person name="Muszewska A."/>
            <person name="Okrasinska A."/>
            <person name="Steczkiewicz K."/>
            <person name="Drgas O."/>
            <person name="Orlowska M."/>
            <person name="Perlinska-Lenart U."/>
            <person name="Aleksandrzak-Piekarczyk T."/>
            <person name="Szatraj K."/>
            <person name="Zielenkiewicz U."/>
            <person name="Pilsyk S."/>
            <person name="Malc E."/>
            <person name="Mieczkowski P."/>
            <person name="Kruszewska J.S."/>
            <person name="Biernat P."/>
            <person name="Pawlowska J."/>
        </authorList>
    </citation>
    <scope>NUCLEOTIDE SEQUENCE [LARGE SCALE GENOMIC DNA]</scope>
    <source>
        <strain evidence="6 7">CBS 142.35</strain>
    </source>
</reference>
<evidence type="ECO:0000256" key="1">
    <source>
        <dbReference type="ARBA" id="ARBA00001974"/>
    </source>
</evidence>
<dbReference type="GO" id="GO:0071949">
    <property type="term" value="F:FAD binding"/>
    <property type="evidence" value="ECO:0007669"/>
    <property type="project" value="InterPro"/>
</dbReference>
<dbReference type="Pfam" id="PF01494">
    <property type="entry name" value="FAD_binding_3"/>
    <property type="match status" value="1"/>
</dbReference>
<evidence type="ECO:0000313" key="6">
    <source>
        <dbReference type="EMBL" id="KAG2227355.1"/>
    </source>
</evidence>
<dbReference type="AlphaFoldDB" id="A0A8H7SEZ9"/>
<evidence type="ECO:0000256" key="4">
    <source>
        <dbReference type="ARBA" id="ARBA00023002"/>
    </source>
</evidence>
<dbReference type="Gene3D" id="3.50.50.60">
    <property type="entry name" value="FAD/NAD(P)-binding domain"/>
    <property type="match status" value="1"/>
</dbReference>
<evidence type="ECO:0000259" key="5">
    <source>
        <dbReference type="Pfam" id="PF01494"/>
    </source>
</evidence>
<gene>
    <name evidence="6" type="ORF">INT45_004310</name>
</gene>
<comment type="caution">
    <text evidence="6">The sequence shown here is derived from an EMBL/GenBank/DDBJ whole genome shotgun (WGS) entry which is preliminary data.</text>
</comment>
<name>A0A8H7SEZ9_9FUNG</name>
<dbReference type="PRINTS" id="PR00420">
    <property type="entry name" value="RNGMNOXGNASE"/>
</dbReference>
<evidence type="ECO:0000256" key="2">
    <source>
        <dbReference type="ARBA" id="ARBA00022630"/>
    </source>
</evidence>
<keyword evidence="2" id="KW-0285">Flavoprotein</keyword>
<protein>
    <recommendedName>
        <fullName evidence="5">FAD-binding domain-containing protein</fullName>
    </recommendedName>
</protein>
<dbReference type="PANTHER" id="PTHR43004">
    <property type="entry name" value="TRK SYSTEM POTASSIUM UPTAKE PROTEIN"/>
    <property type="match status" value="1"/>
</dbReference>
<proteinExistence type="predicted"/>
<dbReference type="OrthoDB" id="2690153at2759"/>
<comment type="cofactor">
    <cofactor evidence="1">
        <name>FAD</name>
        <dbReference type="ChEBI" id="CHEBI:57692"/>
    </cofactor>
</comment>
<dbReference type="Gene3D" id="3.30.9.10">
    <property type="entry name" value="D-Amino Acid Oxidase, subunit A, domain 2"/>
    <property type="match status" value="1"/>
</dbReference>
<dbReference type="InterPro" id="IPR036188">
    <property type="entry name" value="FAD/NAD-bd_sf"/>
</dbReference>
<dbReference type="SUPFAM" id="SSF51905">
    <property type="entry name" value="FAD/NAD(P)-binding domain"/>
    <property type="match status" value="1"/>
</dbReference>
<dbReference type="InterPro" id="IPR050641">
    <property type="entry name" value="RIFMO-like"/>
</dbReference>
<sequence>MDDTQKVDVFISGAGPVGLLFALRMKANNHTFYIADIKEEPTYEMRAVSLTARTMETLQNFKLAHHILQEALVLQGTQLIVNGKKMNNNNNNNKKLKNKRGQIDMAGDTSFPHVTSIAQHNTEKIFSQLLGEEMINRHTELVSYKQRNEEYGVEAIVKDLHTGKIKTIHAKYIIGADGTHSGVRKLIKDWTYDGFSIATRFGVGDVSIEEKDAEIISRTRGSVFINGDVLGGFVPVGEQENGLFYYRFFVNLGPYEVEMEDAKNRAVTHGINYNDSITLEQVQDLVNQGMHPLKIKIKKLQHLSVFRINERKANGYRRNCAFLIGDAAHCHSPAGGQGLNLGLQDAGNLAWKLSLVLNGFASDPEKVLDSYAAEREPIVAKLMQATGSSTRLRILRSGLAEPGDFMPETVALRKRIINNQHIERQALHTILQQEGCQHSVIWIATRPSRFDPCEWTREFWCKYFTHFGSPKKNNAAAVRPIIIESTVHATQCKAPIYVCKNVNNNKNDIEHVFWTEEQWDVQNSISKRVGLDKYMWNKSEPPAAIVIVRPDLYVAYTGLVRSAGDMDQAFEFLGSYLISKK</sequence>